<keyword evidence="2" id="KW-1185">Reference proteome</keyword>
<dbReference type="RefSeq" id="WP_220646876.1">
    <property type="nucleotide sequence ID" value="NZ_CP080647.1"/>
</dbReference>
<dbReference type="EMBL" id="CP080647">
    <property type="protein sequence ID" value="QYX77907.1"/>
    <property type="molecule type" value="Genomic_DNA"/>
</dbReference>
<proteinExistence type="predicted"/>
<accession>A0ABX8XQL2</accession>
<evidence type="ECO:0000313" key="1">
    <source>
        <dbReference type="EMBL" id="QYX77907.1"/>
    </source>
</evidence>
<reference evidence="1 2" key="1">
    <citation type="submission" date="2021-08" db="EMBL/GenBank/DDBJ databases">
        <authorList>
            <person name="Ping M."/>
        </authorList>
    </citation>
    <scope>NUCLEOTIDE SEQUENCE [LARGE SCALE GENOMIC DNA]</scope>
    <source>
        <strain evidence="1 2">MG28</strain>
    </source>
</reference>
<evidence type="ECO:0000313" key="2">
    <source>
        <dbReference type="Proteomes" id="UP000827138"/>
    </source>
</evidence>
<dbReference type="Proteomes" id="UP000827138">
    <property type="component" value="Chromosome"/>
</dbReference>
<protein>
    <submittedName>
        <fullName evidence="1">Uncharacterized protein</fullName>
    </submittedName>
</protein>
<name>A0ABX8XQL2_9ACTN</name>
<gene>
    <name evidence="1" type="ORF">K1J60_16420</name>
</gene>
<sequence length="143" mass="16095">MEEGSRIVYSDVFLSQFGLISIRDFETEDQPEVESGEEEIVSLPGNIFVATRTDMQGEVRVEIHVGECVNRPDSRLIFDGSMTFRSSWMCVTGVVDPDEETLRLPRSGEWKIKVYVQGSPRPDGVTVFLDKHEWLTAGGVLPE</sequence>
<organism evidence="1 2">
    <name type="scientific">Streptomyces akebiae</name>
    <dbReference type="NCBI Taxonomy" id="2865673"/>
    <lineage>
        <taxon>Bacteria</taxon>
        <taxon>Bacillati</taxon>
        <taxon>Actinomycetota</taxon>
        <taxon>Actinomycetes</taxon>
        <taxon>Kitasatosporales</taxon>
        <taxon>Streptomycetaceae</taxon>
        <taxon>Streptomyces</taxon>
    </lineage>
</organism>